<dbReference type="PANTHER" id="PTHR32243:SF18">
    <property type="entry name" value="INNER MEMBRANE ABC TRANSPORTER PERMEASE PROTEIN YCJP"/>
    <property type="match status" value="1"/>
</dbReference>
<dbReference type="PATRIC" id="fig|1125411.7.peg.1606"/>
<dbReference type="GO" id="GO:0055085">
    <property type="term" value="P:transmembrane transport"/>
    <property type="evidence" value="ECO:0007669"/>
    <property type="project" value="InterPro"/>
</dbReference>
<dbReference type="InterPro" id="IPR035906">
    <property type="entry name" value="MetI-like_sf"/>
</dbReference>
<evidence type="ECO:0000256" key="3">
    <source>
        <dbReference type="ARBA" id="ARBA00022448"/>
    </source>
</evidence>
<gene>
    <name evidence="10" type="ORF">W908_08165</name>
</gene>
<feature type="transmembrane region" description="Helical" evidence="8">
    <location>
        <begin position="124"/>
        <end position="143"/>
    </location>
</feature>
<dbReference type="PANTHER" id="PTHR32243">
    <property type="entry name" value="MALTOSE TRANSPORT SYSTEM PERMEASE-RELATED"/>
    <property type="match status" value="1"/>
</dbReference>
<evidence type="ECO:0000313" key="10">
    <source>
        <dbReference type="EMBL" id="ALE02497.1"/>
    </source>
</evidence>
<keyword evidence="6 8" id="KW-1133">Transmembrane helix</keyword>
<dbReference type="KEGG" id="tsn:W908_08165"/>
<feature type="domain" description="ABC transmembrane type-1" evidence="9">
    <location>
        <begin position="87"/>
        <end position="279"/>
    </location>
</feature>
<evidence type="ECO:0000256" key="6">
    <source>
        <dbReference type="ARBA" id="ARBA00022989"/>
    </source>
</evidence>
<keyword evidence="3 8" id="KW-0813">Transport</keyword>
<keyword evidence="4" id="KW-1003">Cell membrane</keyword>
<dbReference type="RefSeq" id="WP_020026254.1">
    <property type="nucleotide sequence ID" value="NZ_CP006911.1"/>
</dbReference>
<evidence type="ECO:0000256" key="2">
    <source>
        <dbReference type="ARBA" id="ARBA00009047"/>
    </source>
</evidence>
<feature type="transmembrane region" description="Helical" evidence="8">
    <location>
        <begin position="261"/>
        <end position="279"/>
    </location>
</feature>
<feature type="transmembrane region" description="Helical" evidence="8">
    <location>
        <begin position="203"/>
        <end position="225"/>
    </location>
</feature>
<keyword evidence="7 8" id="KW-0472">Membrane</keyword>
<dbReference type="InterPro" id="IPR000515">
    <property type="entry name" value="MetI-like"/>
</dbReference>
<dbReference type="STRING" id="1125411.W908_08165"/>
<evidence type="ECO:0000256" key="4">
    <source>
        <dbReference type="ARBA" id="ARBA00022475"/>
    </source>
</evidence>
<dbReference type="EMBL" id="CP006911">
    <property type="protein sequence ID" value="ALE02497.1"/>
    <property type="molecule type" value="Genomic_DNA"/>
</dbReference>
<feature type="transmembrane region" description="Helical" evidence="8">
    <location>
        <begin position="86"/>
        <end position="112"/>
    </location>
</feature>
<comment type="similarity">
    <text evidence="2">Belongs to the binding-protein-dependent transport system permease family. MalFG subfamily.</text>
</comment>
<keyword evidence="11" id="KW-1185">Reference proteome</keyword>
<feature type="transmembrane region" description="Helical" evidence="8">
    <location>
        <begin position="12"/>
        <end position="36"/>
    </location>
</feature>
<dbReference type="Proteomes" id="UP000068905">
    <property type="component" value="Chromosome"/>
</dbReference>
<evidence type="ECO:0000259" key="9">
    <source>
        <dbReference type="PROSITE" id="PS50928"/>
    </source>
</evidence>
<dbReference type="CDD" id="cd06261">
    <property type="entry name" value="TM_PBP2"/>
    <property type="match status" value="1"/>
</dbReference>
<evidence type="ECO:0000313" key="11">
    <source>
        <dbReference type="Proteomes" id="UP000068905"/>
    </source>
</evidence>
<feature type="transmembrane region" description="Helical" evidence="8">
    <location>
        <begin position="155"/>
        <end position="174"/>
    </location>
</feature>
<sequence>MMDKYSLLHKIGIYFSLGLFILFMLLPFVEMFVASLRPITHLFSRPELEVGETMGFLDFMSRFWSDTMSFQAYRDMWVTVPQLPRYIFNSVFIATAVTLLSMCFIIPAAYAYARFDFRGKTTSLTLFLAVNMFSGAVLLIPLYKLLRSYGLLNTYWAMIIPGVAFLIPTGIWLLKSFLEKIPYELEEAAFVDGASRLYTLRRVILPLAVPGLIVVSVAMFIGAYAQQFLFAITFNQNRDYMPLPAGIFEFVGYQTVLWNEMMAASLIGILPVLLIFLFMQKHLISGLTAGAVKE</sequence>
<comment type="subcellular location">
    <subcellularLocation>
        <location evidence="1 8">Cell membrane</location>
        <topology evidence="1 8">Multi-pass membrane protein</topology>
    </subcellularLocation>
</comment>
<protein>
    <submittedName>
        <fullName evidence="10">ABC transporter permease</fullName>
    </submittedName>
</protein>
<proteinExistence type="inferred from homology"/>
<evidence type="ECO:0000256" key="1">
    <source>
        <dbReference type="ARBA" id="ARBA00004651"/>
    </source>
</evidence>
<dbReference type="AlphaFoldDB" id="A0A0M4LQX1"/>
<dbReference type="Pfam" id="PF00528">
    <property type="entry name" value="BPD_transp_1"/>
    <property type="match status" value="1"/>
</dbReference>
<dbReference type="PROSITE" id="PS50928">
    <property type="entry name" value="ABC_TM1"/>
    <property type="match status" value="1"/>
</dbReference>
<evidence type="ECO:0000256" key="5">
    <source>
        <dbReference type="ARBA" id="ARBA00022692"/>
    </source>
</evidence>
<accession>A0A0M4LQX1</accession>
<organism evidence="10 11">
    <name type="scientific">Candidatus Pseudothioglobus singularis PS1</name>
    <dbReference type="NCBI Taxonomy" id="1125411"/>
    <lineage>
        <taxon>Bacteria</taxon>
        <taxon>Pseudomonadati</taxon>
        <taxon>Pseudomonadota</taxon>
        <taxon>Gammaproteobacteria</taxon>
        <taxon>Candidatus Pseudothioglobaceae</taxon>
        <taxon>Candidatus Pseudothioglobus</taxon>
    </lineage>
</organism>
<keyword evidence="5 8" id="KW-0812">Transmembrane</keyword>
<dbReference type="SUPFAM" id="SSF161098">
    <property type="entry name" value="MetI-like"/>
    <property type="match status" value="1"/>
</dbReference>
<dbReference type="InterPro" id="IPR050901">
    <property type="entry name" value="BP-dep_ABC_trans_perm"/>
</dbReference>
<dbReference type="OrthoDB" id="9815445at2"/>
<evidence type="ECO:0000256" key="7">
    <source>
        <dbReference type="ARBA" id="ARBA00023136"/>
    </source>
</evidence>
<name>A0A0M4LQX1_9GAMM</name>
<dbReference type="GO" id="GO:0005886">
    <property type="term" value="C:plasma membrane"/>
    <property type="evidence" value="ECO:0007669"/>
    <property type="project" value="UniProtKB-SubCell"/>
</dbReference>
<evidence type="ECO:0000256" key="8">
    <source>
        <dbReference type="RuleBase" id="RU363032"/>
    </source>
</evidence>
<reference evidence="10 11" key="1">
    <citation type="journal article" date="2015" name="Genome Announc.">
        <title>Genome Sequence of 'Candidatus Thioglobus singularis' Strain PS1, a Mixotroph from the SUP05 Clade of Marine Gammaproteobacteria.</title>
        <authorList>
            <person name="Marshall K.T."/>
            <person name="Morris R.M."/>
        </authorList>
    </citation>
    <scope>NUCLEOTIDE SEQUENCE [LARGE SCALE GENOMIC DNA]</scope>
    <source>
        <strain evidence="10 11">PS1</strain>
    </source>
</reference>
<dbReference type="Gene3D" id="1.10.3720.10">
    <property type="entry name" value="MetI-like"/>
    <property type="match status" value="1"/>
</dbReference>